<geneLocation type="plasmid" evidence="5 6">
    <name>pWP2-W18-ESBL-11_1</name>
</geneLocation>
<evidence type="ECO:0000256" key="1">
    <source>
        <dbReference type="ARBA" id="ARBA00023015"/>
    </source>
</evidence>
<dbReference type="InterPro" id="IPR018060">
    <property type="entry name" value="HTH_AraC"/>
</dbReference>
<accession>A0A4S1DE19</accession>
<name>A0A4S1DE19_ACIPI</name>
<keyword evidence="1" id="KW-0805">Transcription regulation</keyword>
<gene>
    <name evidence="5" type="primary">oruR</name>
    <name evidence="5" type="ORF">WP2W18E11_P10430</name>
</gene>
<evidence type="ECO:0000313" key="5">
    <source>
        <dbReference type="EMBL" id="BBQ50854.1"/>
    </source>
</evidence>
<dbReference type="RefSeq" id="WP_004658508.1">
    <property type="nucleotide sequence ID" value="NZ_AP021937.1"/>
</dbReference>
<dbReference type="PANTHER" id="PTHR47894">
    <property type="entry name" value="HTH-TYPE TRANSCRIPTIONAL REGULATOR GADX"/>
    <property type="match status" value="1"/>
</dbReference>
<evidence type="ECO:0000256" key="2">
    <source>
        <dbReference type="ARBA" id="ARBA00023125"/>
    </source>
</evidence>
<evidence type="ECO:0000256" key="3">
    <source>
        <dbReference type="ARBA" id="ARBA00023163"/>
    </source>
</evidence>
<evidence type="ECO:0000313" key="6">
    <source>
        <dbReference type="Proteomes" id="UP000515758"/>
    </source>
</evidence>
<sequence length="359" mass="40749">MLHPSLLTGLASTSESANIPCSYTRLIGRELDLQARDLPKLLKFTTLTAEQLMRDDTMITASQQIQILQNSLELSASDQFGLRLGQRLTPSTHGSMGFLINSSPNLLAVLQAFQTFLPTRMSLIRLETHTNAEWTTCLIFFEQTLSHAVHRLLSETVAVIFSECAEFIVGRPLTEAVIQFSHPAPDHHACYADYLAGTYQFDQPQLSIRVPTELCLIANASAQHDSYLLAMQQCEMILNRLKTQQHSTTYQVQKAMLSYPLGQLSEEDLAAALFMNKRTLARRLVKENTSYRLIRDRILSEKASSYLHDPQISVEAIASLLNYHDSANFRRAFKRWFGVSPSAYRRKITHRQEENDLRE</sequence>
<reference evidence="5 6" key="1">
    <citation type="submission" date="2019-12" db="EMBL/GenBank/DDBJ databases">
        <title>complete genome sequences of Acinetobacter pittii str. WP2-W18-ESBL-11 isolated from wastewater treatment plant effluent.</title>
        <authorList>
            <person name="Sekizuka T."/>
            <person name="Itokawa K."/>
            <person name="Yatsu K."/>
            <person name="Inamine Y."/>
            <person name="Kuroda M."/>
        </authorList>
    </citation>
    <scope>NUCLEOTIDE SEQUENCE [LARGE SCALE GENOMIC DNA]</scope>
    <source>
        <strain evidence="5 6">WP2-W18-ESBL-11</strain>
        <plasmid evidence="5 6">pWP2-W18-ESBL-11_1</plasmid>
    </source>
</reference>
<dbReference type="GeneID" id="92833642"/>
<dbReference type="Pfam" id="PF12625">
    <property type="entry name" value="Arabinose_bd"/>
    <property type="match status" value="1"/>
</dbReference>
<dbReference type="PROSITE" id="PS01124">
    <property type="entry name" value="HTH_ARAC_FAMILY_2"/>
    <property type="match status" value="1"/>
</dbReference>
<dbReference type="GO" id="GO:0000976">
    <property type="term" value="F:transcription cis-regulatory region binding"/>
    <property type="evidence" value="ECO:0007669"/>
    <property type="project" value="TreeGrafter"/>
</dbReference>
<organism evidence="5 6">
    <name type="scientific">Acinetobacter pittii</name>
    <name type="common">Acinetobacter genomosp. 3</name>
    <dbReference type="NCBI Taxonomy" id="48296"/>
    <lineage>
        <taxon>Bacteria</taxon>
        <taxon>Pseudomonadati</taxon>
        <taxon>Pseudomonadota</taxon>
        <taxon>Gammaproteobacteria</taxon>
        <taxon>Moraxellales</taxon>
        <taxon>Moraxellaceae</taxon>
        <taxon>Acinetobacter</taxon>
        <taxon>Acinetobacter calcoaceticus/baumannii complex</taxon>
    </lineage>
</organism>
<dbReference type="InterPro" id="IPR032687">
    <property type="entry name" value="AraC-type_N"/>
</dbReference>
<dbReference type="InterPro" id="IPR009057">
    <property type="entry name" value="Homeodomain-like_sf"/>
</dbReference>
<keyword evidence="5" id="KW-0614">Plasmid</keyword>
<dbReference type="SMART" id="SM00342">
    <property type="entry name" value="HTH_ARAC"/>
    <property type="match status" value="1"/>
</dbReference>
<dbReference type="GO" id="GO:0003700">
    <property type="term" value="F:DNA-binding transcription factor activity"/>
    <property type="evidence" value="ECO:0007669"/>
    <property type="project" value="InterPro"/>
</dbReference>
<dbReference type="Proteomes" id="UP000515758">
    <property type="component" value="Plasmid pWP2-W18-ESBL-11_1"/>
</dbReference>
<feature type="domain" description="HTH araC/xylS-type" evidence="4">
    <location>
        <begin position="247"/>
        <end position="347"/>
    </location>
</feature>
<dbReference type="AlphaFoldDB" id="A0A4S1DE19"/>
<keyword evidence="3" id="KW-0804">Transcription</keyword>
<dbReference type="Gene3D" id="1.10.10.60">
    <property type="entry name" value="Homeodomain-like"/>
    <property type="match status" value="1"/>
</dbReference>
<dbReference type="SUPFAM" id="SSF46689">
    <property type="entry name" value="Homeodomain-like"/>
    <property type="match status" value="1"/>
</dbReference>
<dbReference type="GO" id="GO:0005829">
    <property type="term" value="C:cytosol"/>
    <property type="evidence" value="ECO:0007669"/>
    <property type="project" value="TreeGrafter"/>
</dbReference>
<keyword evidence="2" id="KW-0238">DNA-binding</keyword>
<proteinExistence type="predicted"/>
<dbReference type="Pfam" id="PF12833">
    <property type="entry name" value="HTH_18"/>
    <property type="match status" value="1"/>
</dbReference>
<protein>
    <submittedName>
        <fullName evidence="5">Ornithine utilization regulator</fullName>
    </submittedName>
</protein>
<evidence type="ECO:0000259" key="4">
    <source>
        <dbReference type="PROSITE" id="PS01124"/>
    </source>
</evidence>
<dbReference type="EMBL" id="AP021937">
    <property type="protein sequence ID" value="BBQ50854.1"/>
    <property type="molecule type" value="Genomic_DNA"/>
</dbReference>
<dbReference type="PANTHER" id="PTHR47894:SF1">
    <property type="entry name" value="HTH-TYPE TRANSCRIPTIONAL REGULATOR VQSM"/>
    <property type="match status" value="1"/>
</dbReference>